<evidence type="ECO:0000256" key="3">
    <source>
        <dbReference type="ARBA" id="ARBA00023002"/>
    </source>
</evidence>
<keyword evidence="5" id="KW-1185">Reference proteome</keyword>
<dbReference type="Proteomes" id="UP000094020">
    <property type="component" value="Chromosome 11"/>
</dbReference>
<keyword evidence="3" id="KW-0560">Oxidoreductase</keyword>
<dbReference type="KEGG" id="kpin:30174390"/>
<evidence type="ECO:0000313" key="4">
    <source>
        <dbReference type="EMBL" id="WWC73715.1"/>
    </source>
</evidence>
<organism evidence="4 5">
    <name type="scientific">Kwoniella pini CBS 10737</name>
    <dbReference type="NCBI Taxonomy" id="1296096"/>
    <lineage>
        <taxon>Eukaryota</taxon>
        <taxon>Fungi</taxon>
        <taxon>Dikarya</taxon>
        <taxon>Basidiomycota</taxon>
        <taxon>Agaricomycotina</taxon>
        <taxon>Tremellomycetes</taxon>
        <taxon>Tremellales</taxon>
        <taxon>Cryptococcaceae</taxon>
        <taxon>Kwoniella</taxon>
    </lineage>
</organism>
<evidence type="ECO:0000313" key="5">
    <source>
        <dbReference type="Proteomes" id="UP000094020"/>
    </source>
</evidence>
<dbReference type="SUPFAM" id="SSF51735">
    <property type="entry name" value="NAD(P)-binding Rossmann-fold domains"/>
    <property type="match status" value="1"/>
</dbReference>
<name>A0AAJ8LEH4_9TREE</name>
<dbReference type="InterPro" id="IPR002347">
    <property type="entry name" value="SDR_fam"/>
</dbReference>
<dbReference type="InterPro" id="IPR036291">
    <property type="entry name" value="NAD(P)-bd_dom_sf"/>
</dbReference>
<dbReference type="InterPro" id="IPR052178">
    <property type="entry name" value="Sec_Metab_Biosynth_SDR"/>
</dbReference>
<evidence type="ECO:0000256" key="1">
    <source>
        <dbReference type="ARBA" id="ARBA00006484"/>
    </source>
</evidence>
<keyword evidence="2" id="KW-0521">NADP</keyword>
<dbReference type="EMBL" id="CP144529">
    <property type="protein sequence ID" value="WWC73715.1"/>
    <property type="molecule type" value="Genomic_DNA"/>
</dbReference>
<dbReference type="Pfam" id="PF00106">
    <property type="entry name" value="adh_short"/>
    <property type="match status" value="1"/>
</dbReference>
<evidence type="ECO:0008006" key="6">
    <source>
        <dbReference type="Google" id="ProtNLM"/>
    </source>
</evidence>
<comment type="similarity">
    <text evidence="1">Belongs to the short-chain dehydrogenases/reductases (SDR) family.</text>
</comment>
<reference evidence="4" key="1">
    <citation type="submission" date="2013-07" db="EMBL/GenBank/DDBJ databases">
        <authorList>
            <consortium name="The Broad Institute Genome Sequencing Platform"/>
            <person name="Cuomo C."/>
            <person name="Litvintseva A."/>
            <person name="Chen Y."/>
            <person name="Heitman J."/>
            <person name="Sun S."/>
            <person name="Springer D."/>
            <person name="Dromer F."/>
            <person name="Young S.K."/>
            <person name="Zeng Q."/>
            <person name="Gargeya S."/>
            <person name="Fitzgerald M."/>
            <person name="Abouelleil A."/>
            <person name="Alvarado L."/>
            <person name="Berlin A.M."/>
            <person name="Chapman S.B."/>
            <person name="Dewar J."/>
            <person name="Goldberg J."/>
            <person name="Griggs A."/>
            <person name="Gujja S."/>
            <person name="Hansen M."/>
            <person name="Howarth C."/>
            <person name="Imamovic A."/>
            <person name="Larimer J."/>
            <person name="McCowan C."/>
            <person name="Murphy C."/>
            <person name="Pearson M."/>
            <person name="Priest M."/>
            <person name="Roberts A."/>
            <person name="Saif S."/>
            <person name="Shea T."/>
            <person name="Sykes S."/>
            <person name="Wortman J."/>
            <person name="Nusbaum C."/>
            <person name="Birren B."/>
        </authorList>
    </citation>
    <scope>NUCLEOTIDE SEQUENCE</scope>
    <source>
        <strain evidence="4">CBS 10737</strain>
    </source>
</reference>
<dbReference type="GeneID" id="30174390"/>
<dbReference type="PANTHER" id="PTHR43618">
    <property type="entry name" value="7-ALPHA-HYDROXYSTEROID DEHYDROGENASE"/>
    <property type="match status" value="1"/>
</dbReference>
<dbReference type="AlphaFoldDB" id="A0AAJ8LEH4"/>
<dbReference type="PRINTS" id="PR00081">
    <property type="entry name" value="GDHRDH"/>
</dbReference>
<dbReference type="PANTHER" id="PTHR43618:SF4">
    <property type="entry name" value="SHORT CHAIN DEHYDROGENASE_REDUCTASE FAMILY (AFU_ORTHOLOGUE AFUA_7G04540)"/>
    <property type="match status" value="1"/>
</dbReference>
<dbReference type="GO" id="GO:0016491">
    <property type="term" value="F:oxidoreductase activity"/>
    <property type="evidence" value="ECO:0007669"/>
    <property type="project" value="UniProtKB-KW"/>
</dbReference>
<protein>
    <recommendedName>
        <fullName evidence="6">2,4-dienoyl-CoA reductase</fullName>
    </recommendedName>
</protein>
<gene>
    <name evidence="4" type="ORF">I206_107687</name>
</gene>
<accession>A0AAJ8LEH4</accession>
<reference evidence="4" key="2">
    <citation type="submission" date="2024-02" db="EMBL/GenBank/DDBJ databases">
        <title>Comparative genomics of Cryptococcus and Kwoniella reveals pathogenesis evolution and contrasting modes of karyotype evolution via chromosome fusion or intercentromeric recombination.</title>
        <authorList>
            <person name="Coelho M.A."/>
            <person name="David-Palma M."/>
            <person name="Shea T."/>
            <person name="Bowers K."/>
            <person name="McGinley-Smith S."/>
            <person name="Mohammad A.W."/>
            <person name="Gnirke A."/>
            <person name="Yurkov A.M."/>
            <person name="Nowrousian M."/>
            <person name="Sun S."/>
            <person name="Cuomo C.A."/>
            <person name="Heitman J."/>
        </authorList>
    </citation>
    <scope>NUCLEOTIDE SEQUENCE</scope>
    <source>
        <strain evidence="4">CBS 10737</strain>
    </source>
</reference>
<evidence type="ECO:0000256" key="2">
    <source>
        <dbReference type="ARBA" id="ARBA00022857"/>
    </source>
</evidence>
<proteinExistence type="inferred from homology"/>
<dbReference type="RefSeq" id="XP_070059678.1">
    <property type="nucleotide sequence ID" value="XM_070203577.1"/>
</dbReference>
<sequence length="189" mass="20211">MSLQSFNINNLFGVQGKICVVTGGGTGLGKGIATALAINGAKVFVIGRRLNIVEDSAKEINIAAKESGLSGECIALEGDVGTKQGVVNVYEKVSKLTDRLDYLVNNAGYSGGWRVSSNGNHDHEGLEKMLWSIEDLDFANMTAIHVAGPYLLAVKFIPLFKKSKDACVTNITSLAAYFLNRAVCEYAYA</sequence>
<dbReference type="Gene3D" id="3.40.50.720">
    <property type="entry name" value="NAD(P)-binding Rossmann-like Domain"/>
    <property type="match status" value="1"/>
</dbReference>